<sequence>MSVLVAIAITTGLLSAVWGWASIALGLLTWAGFLGCSTFFANPADGAKGLTLSIASNMSGVFWAMAIIHLSQVGGGEIWSYVVTGVISTFMCLQAKKDWLSFIPGTFIGSCATFASGGDWQLVAPSLVVGVLFGFSMKTSGLWLQAKLAKAEPQPETARQQ</sequence>
<accession>A0A4U1BQD4</accession>
<evidence type="ECO:0000313" key="3">
    <source>
        <dbReference type="Proteomes" id="UP000305675"/>
    </source>
</evidence>
<evidence type="ECO:0000256" key="1">
    <source>
        <dbReference type="SAM" id="Phobius"/>
    </source>
</evidence>
<dbReference type="EMBL" id="SWCJ01000012">
    <property type="protein sequence ID" value="TKB53333.1"/>
    <property type="molecule type" value="Genomic_DNA"/>
</dbReference>
<keyword evidence="3" id="KW-1185">Reference proteome</keyword>
<dbReference type="InterPro" id="IPR009476">
    <property type="entry name" value="DUF1097"/>
</dbReference>
<gene>
    <name evidence="2" type="ORF">FCL42_14795</name>
</gene>
<keyword evidence="1" id="KW-0472">Membrane</keyword>
<dbReference type="Proteomes" id="UP000305675">
    <property type="component" value="Unassembled WGS sequence"/>
</dbReference>
<dbReference type="Pfam" id="PF06496">
    <property type="entry name" value="DUF1097"/>
    <property type="match status" value="1"/>
</dbReference>
<dbReference type="OrthoDB" id="8588554at2"/>
<reference evidence="2 3" key="1">
    <citation type="submission" date="2019-04" db="EMBL/GenBank/DDBJ databases">
        <authorList>
            <person name="Hwang J.C."/>
        </authorList>
    </citation>
    <scope>NUCLEOTIDE SEQUENCE [LARGE SCALE GENOMIC DNA]</scope>
    <source>
        <strain evidence="2 3">IMCC35002</strain>
    </source>
</reference>
<protein>
    <submittedName>
        <fullName evidence="2">DUF1097 domain-containing protein</fullName>
    </submittedName>
</protein>
<dbReference type="AlphaFoldDB" id="A0A4U1BQD4"/>
<keyword evidence="1" id="KW-0812">Transmembrane</keyword>
<comment type="caution">
    <text evidence="2">The sequence shown here is derived from an EMBL/GenBank/DDBJ whole genome shotgun (WGS) entry which is preliminary data.</text>
</comment>
<dbReference type="RefSeq" id="WP_136864201.1">
    <property type="nucleotide sequence ID" value="NZ_SWCJ01000012.1"/>
</dbReference>
<proteinExistence type="predicted"/>
<name>A0A4U1BQD4_9GAMM</name>
<feature type="transmembrane region" description="Helical" evidence="1">
    <location>
        <begin position="122"/>
        <end position="144"/>
    </location>
</feature>
<evidence type="ECO:0000313" key="2">
    <source>
        <dbReference type="EMBL" id="TKB53333.1"/>
    </source>
</evidence>
<organism evidence="2 3">
    <name type="scientific">Ferrimonas aestuarii</name>
    <dbReference type="NCBI Taxonomy" id="2569539"/>
    <lineage>
        <taxon>Bacteria</taxon>
        <taxon>Pseudomonadati</taxon>
        <taxon>Pseudomonadota</taxon>
        <taxon>Gammaproteobacteria</taxon>
        <taxon>Alteromonadales</taxon>
        <taxon>Ferrimonadaceae</taxon>
        <taxon>Ferrimonas</taxon>
    </lineage>
</organism>
<keyword evidence="1" id="KW-1133">Transmembrane helix</keyword>